<comment type="caution">
    <text evidence="2">The sequence shown here is derived from an EMBL/GenBank/DDBJ whole genome shotgun (WGS) entry which is preliminary data.</text>
</comment>
<protein>
    <submittedName>
        <fullName evidence="2">Uncharacterized protein</fullName>
    </submittedName>
</protein>
<proteinExistence type="predicted"/>
<organism evidence="2 3">
    <name type="scientific">Paenirhodobacter populi</name>
    <dbReference type="NCBI Taxonomy" id="2306993"/>
    <lineage>
        <taxon>Bacteria</taxon>
        <taxon>Pseudomonadati</taxon>
        <taxon>Pseudomonadota</taxon>
        <taxon>Alphaproteobacteria</taxon>
        <taxon>Rhodobacterales</taxon>
        <taxon>Rhodobacter group</taxon>
        <taxon>Paenirhodobacter</taxon>
    </lineage>
</organism>
<sequence>MLADAEFAGIRIDRDLRVIRIAQAREMGFPTGDGSSARSRRKIRIETTPRKYAQQSRQA</sequence>
<feature type="region of interest" description="Disordered" evidence="1">
    <location>
        <begin position="27"/>
        <end position="59"/>
    </location>
</feature>
<dbReference type="EMBL" id="SAUZ01000012">
    <property type="protein sequence ID" value="RWR20499.1"/>
    <property type="molecule type" value="Genomic_DNA"/>
</dbReference>
<evidence type="ECO:0000313" key="3">
    <source>
        <dbReference type="Proteomes" id="UP000284476"/>
    </source>
</evidence>
<evidence type="ECO:0000256" key="1">
    <source>
        <dbReference type="SAM" id="MobiDB-lite"/>
    </source>
</evidence>
<accession>A0A443JIS0</accession>
<dbReference type="RefSeq" id="WP_128208974.1">
    <property type="nucleotide sequence ID" value="NZ_JBHRSO010000019.1"/>
</dbReference>
<reference evidence="2 3" key="2">
    <citation type="submission" date="2019-01" db="EMBL/GenBank/DDBJ databases">
        <authorList>
            <person name="Li Y."/>
        </authorList>
    </citation>
    <scope>NUCLEOTIDE SEQUENCE [LARGE SCALE GENOMIC DNA]</scope>
    <source>
        <strain evidence="2 3">SK2B-1</strain>
    </source>
</reference>
<dbReference type="AlphaFoldDB" id="A0A443JIS0"/>
<name>A0A443JIS0_9RHOB</name>
<gene>
    <name evidence="2" type="ORF">D2T30_11520</name>
</gene>
<evidence type="ECO:0000313" key="2">
    <source>
        <dbReference type="EMBL" id="RWR20499.1"/>
    </source>
</evidence>
<dbReference type="Proteomes" id="UP000284476">
    <property type="component" value="Unassembled WGS sequence"/>
</dbReference>
<reference evidence="2 3" key="1">
    <citation type="submission" date="2019-01" db="EMBL/GenBank/DDBJ databases">
        <title>Sinorhodobacter populi sp. nov. isolated from the symptomatic bark tissue of Populus euramericana canker.</title>
        <authorList>
            <person name="Xu G."/>
        </authorList>
    </citation>
    <scope>NUCLEOTIDE SEQUENCE [LARGE SCALE GENOMIC DNA]</scope>
    <source>
        <strain evidence="2 3">SK2B-1</strain>
    </source>
</reference>